<sequence length="772" mass="87847">MKVDEKITQFQEKNSFEIPSFSYEYFVPKTLQGSYNLYERIDKMHKDSNPLFVDITWNAGGIINPSSSQKKQEISKFSGKLIPKTPQTNDIIDTTQQALNLDSCMHMTCTNMTIKEIDTALKKAYNSGCQNILALRGDPPRETKSDSELLEDKPNETVKKYPFKYAIDLIKYIKEKYGDHFCIGVAAYPEGHPEEKNADKLIEYLKQKVDLGATFIITQMFYNSDLFIEWCQKVRAAGIPEYVHIIPGIMPITSYDSFLRRCNWCQIDVPSELNDILKPVSQDDEALRNLATNYVAKMCLKLFRSGYVKHLHFYTMNLEKGSFVILRELERLLGKRLLPLTSGIISNPNKENEIQPIFWRSRPFTYIERKKKSKKQLIRRQSSFNDQEYKSITPVPTSSASGSSSSSEFSDIDREDIDDVNNEHNFDSELIDDEFPNGRFGDSSSPAFGNLDLSLTQLIRQSESKSLSVWGTPTSLKDLGDLIIDYLKGDLRSLPWCDTSVALEAKQLLRLLISLNQGGILTVNSQPKANGVPSSDPILGWGPNLGYVYQKQYIEFLLPKKKLKDFLILMNQKNTTTFTYLISDSQDEIFIYKGDDGQSRVMASDVTKKTDIEKSSVLKKYNDLLPDICKRMYCQCFHGCTKPTAVTWGCFPGREIVTTTIVEKNSFLMWRDELFAIIKEWRNNFVSISKNPVSIKKEKSSKGNGKNKHSESENEPSTKKQTVSEDDLSEKSSKAASVLDTVLDDYLLVSLVDNDYVSPGDLLLFTLLQLAD</sequence>
<evidence type="ECO:0000256" key="9">
    <source>
        <dbReference type="SAM" id="MobiDB-lite"/>
    </source>
</evidence>
<keyword evidence="7" id="KW-0560">Oxidoreductase</keyword>
<gene>
    <name evidence="11" type="ORF">HGUI_00670</name>
</gene>
<dbReference type="GO" id="GO:0004489">
    <property type="term" value="F:methylenetetrahydrofolate reductase [NAD(P)H] activity"/>
    <property type="evidence" value="ECO:0007669"/>
    <property type="project" value="EnsemblFungi"/>
</dbReference>
<feature type="compositionally biased region" description="Basic and acidic residues" evidence="9">
    <location>
        <begin position="708"/>
        <end position="718"/>
    </location>
</feature>
<evidence type="ECO:0000256" key="7">
    <source>
        <dbReference type="ARBA" id="ARBA00023002"/>
    </source>
</evidence>
<dbReference type="FunFam" id="3.20.20.220:FF:000002">
    <property type="entry name" value="Methylenetetrahydrofolate reductase"/>
    <property type="match status" value="1"/>
</dbReference>
<proteinExistence type="inferred from homology"/>
<dbReference type="CDD" id="cd00537">
    <property type="entry name" value="MTHFR"/>
    <property type="match status" value="1"/>
</dbReference>
<evidence type="ECO:0000256" key="5">
    <source>
        <dbReference type="ARBA" id="ARBA00022827"/>
    </source>
</evidence>
<dbReference type="Gene3D" id="3.20.20.220">
    <property type="match status" value="1"/>
</dbReference>
<dbReference type="SUPFAM" id="SSF51730">
    <property type="entry name" value="FAD-linked oxidoreductase"/>
    <property type="match status" value="1"/>
</dbReference>
<evidence type="ECO:0000259" key="10">
    <source>
        <dbReference type="Pfam" id="PF21895"/>
    </source>
</evidence>
<organism evidence="11 12">
    <name type="scientific">Hanseniaspora guilliermondii</name>
    <dbReference type="NCBI Taxonomy" id="56406"/>
    <lineage>
        <taxon>Eukaryota</taxon>
        <taxon>Fungi</taxon>
        <taxon>Dikarya</taxon>
        <taxon>Ascomycota</taxon>
        <taxon>Saccharomycotina</taxon>
        <taxon>Saccharomycetes</taxon>
        <taxon>Saccharomycodales</taxon>
        <taxon>Saccharomycodaceae</taxon>
        <taxon>Hanseniaspora</taxon>
    </lineage>
</organism>
<dbReference type="UniPathway" id="UPA00193"/>
<dbReference type="OrthoDB" id="16284at2759"/>
<evidence type="ECO:0000256" key="1">
    <source>
        <dbReference type="ARBA" id="ARBA00001974"/>
    </source>
</evidence>
<reference evidence="12" key="1">
    <citation type="submission" date="2016-11" db="EMBL/GenBank/DDBJ databases">
        <authorList>
            <person name="Guldener U."/>
        </authorList>
    </citation>
    <scope>NUCLEOTIDE SEQUENCE [LARGE SCALE GENOMIC DNA]</scope>
</reference>
<dbReference type="GO" id="GO:0009086">
    <property type="term" value="P:methionine biosynthetic process"/>
    <property type="evidence" value="ECO:0007669"/>
    <property type="project" value="EnsemblFungi"/>
</dbReference>
<dbReference type="PANTHER" id="PTHR45754">
    <property type="entry name" value="METHYLENETETRAHYDROFOLATE REDUCTASE"/>
    <property type="match status" value="1"/>
</dbReference>
<dbReference type="NCBIfam" id="TIGR00677">
    <property type="entry name" value="fadh2_euk"/>
    <property type="match status" value="1"/>
</dbReference>
<dbReference type="InterPro" id="IPR004621">
    <property type="entry name" value="Fadh2_euk"/>
</dbReference>
<keyword evidence="12" id="KW-1185">Reference proteome</keyword>
<comment type="similarity">
    <text evidence="3">Belongs to the methylenetetrahydrofolate reductase family.</text>
</comment>
<dbReference type="EMBL" id="FQNF01000008">
    <property type="protein sequence ID" value="SGZ38470.1"/>
    <property type="molecule type" value="Genomic_DNA"/>
</dbReference>
<keyword evidence="4" id="KW-0285">Flavoprotein</keyword>
<dbReference type="GO" id="GO:0005829">
    <property type="term" value="C:cytosol"/>
    <property type="evidence" value="ECO:0007669"/>
    <property type="project" value="TreeGrafter"/>
</dbReference>
<dbReference type="InterPro" id="IPR029041">
    <property type="entry name" value="FAD-linked_oxidoreductase-like"/>
</dbReference>
<feature type="compositionally biased region" description="Low complexity" evidence="9">
    <location>
        <begin position="398"/>
        <end position="409"/>
    </location>
</feature>
<dbReference type="Pfam" id="PF02219">
    <property type="entry name" value="MTHFR"/>
    <property type="match status" value="1"/>
</dbReference>
<dbReference type="InterPro" id="IPR053806">
    <property type="entry name" value="MTHFR_C"/>
</dbReference>
<feature type="region of interest" description="Disordered" evidence="9">
    <location>
        <begin position="389"/>
        <end position="411"/>
    </location>
</feature>
<evidence type="ECO:0000256" key="2">
    <source>
        <dbReference type="ARBA" id="ARBA00004777"/>
    </source>
</evidence>
<dbReference type="VEuPathDB" id="FungiDB:HGUI_00670"/>
<evidence type="ECO:0000313" key="11">
    <source>
        <dbReference type="EMBL" id="SGZ38470.1"/>
    </source>
</evidence>
<dbReference type="AlphaFoldDB" id="A0A1L0FFW4"/>
<feature type="domain" description="MTHFR SAM-binding regulatory" evidence="10">
    <location>
        <begin position="641"/>
        <end position="683"/>
    </location>
</feature>
<feature type="domain" description="MTHFR SAM-binding regulatory" evidence="10">
    <location>
        <begin position="433"/>
        <end position="588"/>
    </location>
</feature>
<evidence type="ECO:0000313" key="12">
    <source>
        <dbReference type="Proteomes" id="UP000183365"/>
    </source>
</evidence>
<evidence type="ECO:0000256" key="4">
    <source>
        <dbReference type="ARBA" id="ARBA00022630"/>
    </source>
</evidence>
<protein>
    <submittedName>
        <fullName evidence="11">Related to Methylenetetrahydrofolate reductase 2</fullName>
    </submittedName>
</protein>
<evidence type="ECO:0000256" key="3">
    <source>
        <dbReference type="ARBA" id="ARBA00006743"/>
    </source>
</evidence>
<accession>A0A1L0FFW4</accession>
<comment type="pathway">
    <text evidence="2 8">One-carbon metabolism; tetrahydrofolate interconversion.</text>
</comment>
<feature type="region of interest" description="Disordered" evidence="9">
    <location>
        <begin position="696"/>
        <end position="734"/>
    </location>
</feature>
<dbReference type="Pfam" id="PF21895">
    <property type="entry name" value="MTHFR_C"/>
    <property type="match status" value="2"/>
</dbReference>
<dbReference type="GO" id="GO:0035999">
    <property type="term" value="P:tetrahydrofolate interconversion"/>
    <property type="evidence" value="ECO:0007669"/>
    <property type="project" value="UniProtKB-UniPathway"/>
</dbReference>
<dbReference type="PANTHER" id="PTHR45754:SF3">
    <property type="entry name" value="METHYLENETETRAHYDROFOLATE REDUCTASE (NADPH)"/>
    <property type="match status" value="1"/>
</dbReference>
<dbReference type="InterPro" id="IPR003171">
    <property type="entry name" value="Mehydrof_redctse-like"/>
</dbReference>
<evidence type="ECO:0000256" key="8">
    <source>
        <dbReference type="RuleBase" id="RU004254"/>
    </source>
</evidence>
<keyword evidence="5" id="KW-0274">FAD</keyword>
<name>A0A1L0FFW4_9ASCO</name>
<dbReference type="GO" id="GO:0071949">
    <property type="term" value="F:FAD binding"/>
    <property type="evidence" value="ECO:0007669"/>
    <property type="project" value="TreeGrafter"/>
</dbReference>
<keyword evidence="6" id="KW-0521">NADP</keyword>
<dbReference type="Proteomes" id="UP000183365">
    <property type="component" value="Unassembled WGS sequence"/>
</dbReference>
<comment type="cofactor">
    <cofactor evidence="1">
        <name>FAD</name>
        <dbReference type="ChEBI" id="CHEBI:57692"/>
    </cofactor>
</comment>
<evidence type="ECO:0000256" key="6">
    <source>
        <dbReference type="ARBA" id="ARBA00022857"/>
    </source>
</evidence>